<dbReference type="STRING" id="35756.GCA_001044155_00449"/>
<dbReference type="OrthoDB" id="3415124at2"/>
<dbReference type="EMBL" id="UFXQ01000001">
    <property type="protein sequence ID" value="STC69917.1"/>
    <property type="molecule type" value="Genomic_DNA"/>
</dbReference>
<feature type="region of interest" description="Disordered" evidence="1">
    <location>
        <begin position="209"/>
        <end position="231"/>
    </location>
</feature>
<evidence type="ECO:0000313" key="3">
    <source>
        <dbReference type="EMBL" id="STC69917.1"/>
    </source>
</evidence>
<organism evidence="3 4">
    <name type="scientific">Corynebacterium pilosum</name>
    <dbReference type="NCBI Taxonomy" id="35756"/>
    <lineage>
        <taxon>Bacteria</taxon>
        <taxon>Bacillati</taxon>
        <taxon>Actinomycetota</taxon>
        <taxon>Actinomycetes</taxon>
        <taxon>Mycobacteriales</taxon>
        <taxon>Corynebacteriaceae</taxon>
        <taxon>Corynebacterium</taxon>
    </lineage>
</organism>
<evidence type="ECO:0000259" key="2">
    <source>
        <dbReference type="Pfam" id="PF13625"/>
    </source>
</evidence>
<dbReference type="AlphaFoldDB" id="A0A376CNX6"/>
<evidence type="ECO:0000256" key="1">
    <source>
        <dbReference type="SAM" id="MobiDB-lite"/>
    </source>
</evidence>
<proteinExistence type="predicted"/>
<evidence type="ECO:0000313" key="4">
    <source>
        <dbReference type="Proteomes" id="UP000254467"/>
    </source>
</evidence>
<keyword evidence="4" id="KW-1185">Reference proteome</keyword>
<dbReference type="Pfam" id="PF13625">
    <property type="entry name" value="Helicase_C_3"/>
    <property type="match status" value="1"/>
</dbReference>
<accession>A0A376CNX6</accession>
<feature type="domain" description="Helicase XPB/Ssl2 N-terminal" evidence="2">
    <location>
        <begin position="460"/>
        <end position="570"/>
    </location>
</feature>
<keyword evidence="3" id="KW-0238">DNA-binding</keyword>
<dbReference type="Proteomes" id="UP000254467">
    <property type="component" value="Unassembled WGS sequence"/>
</dbReference>
<reference evidence="3 4" key="1">
    <citation type="submission" date="2018-06" db="EMBL/GenBank/DDBJ databases">
        <authorList>
            <consortium name="Pathogen Informatics"/>
            <person name="Doyle S."/>
        </authorList>
    </citation>
    <scope>NUCLEOTIDE SEQUENCE [LARGE SCALE GENOMIC DNA]</scope>
    <source>
        <strain evidence="3 4">NCTC11862</strain>
    </source>
</reference>
<dbReference type="GO" id="GO:0003677">
    <property type="term" value="F:DNA binding"/>
    <property type="evidence" value="ECO:0007669"/>
    <property type="project" value="UniProtKB-KW"/>
</dbReference>
<gene>
    <name evidence="3" type="ORF">NCTC11862_01722</name>
</gene>
<dbReference type="InterPro" id="IPR032830">
    <property type="entry name" value="XPB/Ssl2_N"/>
</dbReference>
<name>A0A376CNX6_9CORY</name>
<sequence length="734" mass="76778">MNASPTFPDFRTSLAQMGDQELAALLRARPDTSFPLPPGVNSLAARLVLPGSLSRAVRRLTALEIAALEAAGDLGAELEPVAVKEIVNALPVDEALAHESVSALRTGGLVFGTQDSIQVTPGALGALPTGWRVCDTAPENVEERIEQLDAPQRAVLDTLAASGSVGTTRDAAIDADPARPVPRLIDAGLLVRVNANTVRLPRPVRDVLRGQPSRPFPLEPSPRLTLEPTPNQRADDAATAAGLEATHSMRRLITTLGHSPVALNKDGSVGVRALTSLAKELEAPEETVALLVSVGESAGVLGRGLIDDDIDGLAPTKDAPAWVDARLADQWAILLAGWLASPWQVEKLGQPDEKGHQIRLLSDAMHAPHVRGLRQLILTQFTRVAGHPVSRDEAIEDFRFTHPVVASGISDAVVDTVLHQAQAVGALANDTASSALAALVDGGDVAAATAALVPTEVDMVIPQADMTILAPGPLAPELQSVIESFTELESSGLASVFRVTESSVRAAFDAGRTPDELVSWLAEHTPGEVPQPMEFLIRDAARGYGQLRVGEALSFVRADDPSVVSQAVSSLSNILTLIAPQVAVANIPLTQLVARLREAGLHPAAEDNEGVSLSLAPEPTLVTATPSTLPKTSRVDEAHIEAAVAAIRQADTETAGTDDADVDQAGDADHIAVLQAAARGGKSVAIGYVNKNGQGKQINVTPLSVSAGQVDVLNEKTGAVVRIALPRITRVILQ</sequence>
<protein>
    <submittedName>
        <fullName evidence="3">Putative DNA-binding protein</fullName>
    </submittedName>
</protein>
<dbReference type="RefSeq" id="WP_018581720.1">
    <property type="nucleotide sequence ID" value="NZ_UFXQ01000001.1"/>
</dbReference>